<evidence type="ECO:0000256" key="14">
    <source>
        <dbReference type="ARBA" id="ARBA00037002"/>
    </source>
</evidence>
<dbReference type="Proteomes" id="UP000515847">
    <property type="component" value="Chromosome"/>
</dbReference>
<evidence type="ECO:0000256" key="16">
    <source>
        <dbReference type="ARBA" id="ARBA00038848"/>
    </source>
</evidence>
<evidence type="ECO:0000256" key="13">
    <source>
        <dbReference type="ARBA" id="ARBA00035852"/>
    </source>
</evidence>
<keyword evidence="4" id="KW-1003">Cell membrane</keyword>
<keyword evidence="6" id="KW-0053">Apoptosis</keyword>
<dbReference type="GO" id="GO:0016787">
    <property type="term" value="F:hydrolase activity"/>
    <property type="evidence" value="ECO:0007669"/>
    <property type="project" value="UniProtKB-KW"/>
</dbReference>
<evidence type="ECO:0000256" key="8">
    <source>
        <dbReference type="ARBA" id="ARBA00022832"/>
    </source>
</evidence>
<comment type="catalytic activity">
    <reaction evidence="14">
        <text>(9Z)-octadecenoyl-CoA + H2O = (9Z)-octadecenoate + CoA + H(+)</text>
        <dbReference type="Rhea" id="RHEA:40139"/>
        <dbReference type="ChEBI" id="CHEBI:15377"/>
        <dbReference type="ChEBI" id="CHEBI:15378"/>
        <dbReference type="ChEBI" id="CHEBI:30823"/>
        <dbReference type="ChEBI" id="CHEBI:57287"/>
        <dbReference type="ChEBI" id="CHEBI:57387"/>
    </reaction>
    <physiologicalReaction direction="left-to-right" evidence="14">
        <dbReference type="Rhea" id="RHEA:40140"/>
    </physiologicalReaction>
</comment>
<evidence type="ECO:0000256" key="3">
    <source>
        <dbReference type="ARBA" id="ARBA00004632"/>
    </source>
</evidence>
<dbReference type="AlphaFoldDB" id="A0A7G6E450"/>
<evidence type="ECO:0000256" key="12">
    <source>
        <dbReference type="ARBA" id="ARBA00023273"/>
    </source>
</evidence>
<keyword evidence="5" id="KW-0963">Cytoplasm</keyword>
<comment type="catalytic activity">
    <reaction evidence="21">
        <text>decanoyl-CoA + H2O = decanoate + CoA + H(+)</text>
        <dbReference type="Rhea" id="RHEA:40059"/>
        <dbReference type="ChEBI" id="CHEBI:15377"/>
        <dbReference type="ChEBI" id="CHEBI:15378"/>
        <dbReference type="ChEBI" id="CHEBI:27689"/>
        <dbReference type="ChEBI" id="CHEBI:57287"/>
        <dbReference type="ChEBI" id="CHEBI:61430"/>
    </reaction>
    <physiologicalReaction direction="left-to-right" evidence="21">
        <dbReference type="Rhea" id="RHEA:40060"/>
    </physiologicalReaction>
</comment>
<evidence type="ECO:0000256" key="4">
    <source>
        <dbReference type="ARBA" id="ARBA00022475"/>
    </source>
</evidence>
<keyword evidence="9" id="KW-0809">Transit peptide</keyword>
<comment type="catalytic activity">
    <reaction evidence="22">
        <text>dodecanoyl-CoA + H2O = dodecanoate + CoA + H(+)</text>
        <dbReference type="Rhea" id="RHEA:30135"/>
        <dbReference type="ChEBI" id="CHEBI:15377"/>
        <dbReference type="ChEBI" id="CHEBI:15378"/>
        <dbReference type="ChEBI" id="CHEBI:18262"/>
        <dbReference type="ChEBI" id="CHEBI:57287"/>
        <dbReference type="ChEBI" id="CHEBI:57375"/>
    </reaction>
    <physiologicalReaction direction="left-to-right" evidence="22">
        <dbReference type="Rhea" id="RHEA:30136"/>
    </physiologicalReaction>
</comment>
<dbReference type="KEGG" id="tfr:BR63_11365"/>
<comment type="catalytic activity">
    <reaction evidence="20">
        <text>hexadecanoyl-CoA + H2O = hexadecanoate + CoA + H(+)</text>
        <dbReference type="Rhea" id="RHEA:16645"/>
        <dbReference type="ChEBI" id="CHEBI:7896"/>
        <dbReference type="ChEBI" id="CHEBI:15377"/>
        <dbReference type="ChEBI" id="CHEBI:15378"/>
        <dbReference type="ChEBI" id="CHEBI:57287"/>
        <dbReference type="ChEBI" id="CHEBI:57379"/>
        <dbReference type="EC" id="3.1.2.2"/>
    </reaction>
    <physiologicalReaction direction="left-to-right" evidence="20">
        <dbReference type="Rhea" id="RHEA:16646"/>
    </physiologicalReaction>
</comment>
<keyword evidence="26" id="KW-1185">Reference proteome</keyword>
<dbReference type="CDD" id="cd03443">
    <property type="entry name" value="PaaI_thioesterase"/>
    <property type="match status" value="1"/>
</dbReference>
<proteinExistence type="inferred from homology"/>
<evidence type="ECO:0000256" key="17">
    <source>
        <dbReference type="ARBA" id="ARBA00040123"/>
    </source>
</evidence>
<evidence type="ECO:0000256" key="11">
    <source>
        <dbReference type="ARBA" id="ARBA00023136"/>
    </source>
</evidence>
<evidence type="ECO:0000256" key="18">
    <source>
        <dbReference type="ARBA" id="ARBA00043210"/>
    </source>
</evidence>
<dbReference type="GO" id="GO:0006631">
    <property type="term" value="P:fatty acid metabolic process"/>
    <property type="evidence" value="ECO:0007669"/>
    <property type="project" value="UniProtKB-KW"/>
</dbReference>
<evidence type="ECO:0000313" key="26">
    <source>
        <dbReference type="Proteomes" id="UP000515847"/>
    </source>
</evidence>
<dbReference type="InterPro" id="IPR006683">
    <property type="entry name" value="Thioestr_dom"/>
</dbReference>
<dbReference type="GO" id="GO:0016020">
    <property type="term" value="C:membrane"/>
    <property type="evidence" value="ECO:0007669"/>
    <property type="project" value="UniProtKB-SubCell"/>
</dbReference>
<dbReference type="GO" id="GO:0005737">
    <property type="term" value="C:cytoplasm"/>
    <property type="evidence" value="ECO:0007669"/>
    <property type="project" value="UniProtKB-SubCell"/>
</dbReference>
<protein>
    <recommendedName>
        <fullName evidence="17">Acyl-coenzyme A thioesterase THEM4</fullName>
        <ecNumber evidence="16">3.1.2.2</ecNumber>
    </recommendedName>
    <alternativeName>
        <fullName evidence="18">Thioesterase superfamily member 4</fullName>
    </alternativeName>
</protein>
<evidence type="ECO:0000256" key="23">
    <source>
        <dbReference type="ARBA" id="ARBA00048180"/>
    </source>
</evidence>
<reference evidence="25 26" key="1">
    <citation type="journal article" date="2019" name="Front. Microbiol.">
        <title>Thermoanaerosceptrum fracticalcis gen. nov. sp. nov., a Novel Fumarate-Fermenting Microorganism From a Deep Fractured Carbonate Aquifer of the US Great Basin.</title>
        <authorList>
            <person name="Hamilton-Brehm S.D."/>
            <person name="Stewart L.E."/>
            <person name="Zavarin M."/>
            <person name="Caldwell M."/>
            <person name="Lawson P.A."/>
            <person name="Onstott T.C."/>
            <person name="Grzymski J."/>
            <person name="Neveux I."/>
            <person name="Lollar B.S."/>
            <person name="Russell C.E."/>
            <person name="Moser D.P."/>
        </authorList>
    </citation>
    <scope>NUCLEOTIDE SEQUENCE [LARGE SCALE GENOMIC DNA]</scope>
    <source>
        <strain evidence="25 26">DRI-13</strain>
    </source>
</reference>
<evidence type="ECO:0000256" key="5">
    <source>
        <dbReference type="ARBA" id="ARBA00022490"/>
    </source>
</evidence>
<evidence type="ECO:0000256" key="7">
    <source>
        <dbReference type="ARBA" id="ARBA00022801"/>
    </source>
</evidence>
<organism evidence="25 26">
    <name type="scientific">Thermanaerosceptrum fracticalcis</name>
    <dbReference type="NCBI Taxonomy" id="1712410"/>
    <lineage>
        <taxon>Bacteria</taxon>
        <taxon>Bacillati</taxon>
        <taxon>Bacillota</taxon>
        <taxon>Clostridia</taxon>
        <taxon>Eubacteriales</taxon>
        <taxon>Peptococcaceae</taxon>
        <taxon>Thermanaerosceptrum</taxon>
    </lineage>
</organism>
<evidence type="ECO:0000256" key="21">
    <source>
        <dbReference type="ARBA" id="ARBA00047969"/>
    </source>
</evidence>
<evidence type="ECO:0000256" key="9">
    <source>
        <dbReference type="ARBA" id="ARBA00022946"/>
    </source>
</evidence>
<evidence type="ECO:0000256" key="15">
    <source>
        <dbReference type="ARBA" id="ARBA00038456"/>
    </source>
</evidence>
<evidence type="ECO:0000313" key="25">
    <source>
        <dbReference type="EMBL" id="QNB46854.1"/>
    </source>
</evidence>
<dbReference type="RefSeq" id="WP_034420292.1">
    <property type="nucleotide sequence ID" value="NZ_CP045798.1"/>
</dbReference>
<dbReference type="PANTHER" id="PTHR12418">
    <property type="entry name" value="ACYL-COENZYME A THIOESTERASE THEM4"/>
    <property type="match status" value="1"/>
</dbReference>
<dbReference type="Pfam" id="PF03061">
    <property type="entry name" value="4HBT"/>
    <property type="match status" value="1"/>
</dbReference>
<keyword evidence="12" id="KW-0966">Cell projection</keyword>
<evidence type="ECO:0000256" key="19">
    <source>
        <dbReference type="ARBA" id="ARBA00047588"/>
    </source>
</evidence>
<keyword evidence="8" id="KW-0276">Fatty acid metabolism</keyword>
<sequence length="142" mass="15857">MELSYDHYCFGCGEHNPHGLKLKFTYDGTNIKTTFVPGEVHQGYPGIMHGGITSTILDEVMSRCINVLGYIAVTARLEVRFRESIPLHTPVTFEAWIVNRKRNLVDTEARALLSDGKVVAEAQGRFVIIQEQSSPTGHPQQT</sequence>
<evidence type="ECO:0000256" key="20">
    <source>
        <dbReference type="ARBA" id="ARBA00047734"/>
    </source>
</evidence>
<evidence type="ECO:0000256" key="10">
    <source>
        <dbReference type="ARBA" id="ARBA00023098"/>
    </source>
</evidence>
<comment type="subcellular location">
    <subcellularLocation>
        <location evidence="3">Cell projection</location>
        <location evidence="3">Ruffle membrane</location>
    </subcellularLocation>
    <subcellularLocation>
        <location evidence="2">Cytoplasm</location>
    </subcellularLocation>
    <subcellularLocation>
        <location evidence="1">Membrane</location>
        <topology evidence="1">Peripheral membrane protein</topology>
    </subcellularLocation>
</comment>
<dbReference type="InterPro" id="IPR029069">
    <property type="entry name" value="HotDog_dom_sf"/>
</dbReference>
<gene>
    <name evidence="25" type="ORF">BR63_11365</name>
</gene>
<accession>A0A7G6E450</accession>
<comment type="similarity">
    <text evidence="15">Belongs to the THEM4/THEM5 thioesterase family.</text>
</comment>
<evidence type="ECO:0000256" key="2">
    <source>
        <dbReference type="ARBA" id="ARBA00004496"/>
    </source>
</evidence>
<dbReference type="SUPFAM" id="SSF54637">
    <property type="entry name" value="Thioesterase/thiol ester dehydrase-isomerase"/>
    <property type="match status" value="1"/>
</dbReference>
<dbReference type="PANTHER" id="PTHR12418:SF19">
    <property type="entry name" value="ACYL-COENZYME A THIOESTERASE THEM4"/>
    <property type="match status" value="1"/>
</dbReference>
<feature type="domain" description="Thioesterase" evidence="24">
    <location>
        <begin position="46"/>
        <end position="119"/>
    </location>
</feature>
<evidence type="ECO:0000256" key="1">
    <source>
        <dbReference type="ARBA" id="ARBA00004170"/>
    </source>
</evidence>
<dbReference type="EMBL" id="CP045798">
    <property type="protein sequence ID" value="QNB46854.1"/>
    <property type="molecule type" value="Genomic_DNA"/>
</dbReference>
<name>A0A7G6E450_THEFR</name>
<comment type="catalytic activity">
    <reaction evidence="13">
        <text>(5Z,8Z,11Z,14Z)-eicosatetraenoyl-CoA + H2O = (5Z,8Z,11Z,14Z)-eicosatetraenoate + CoA + H(+)</text>
        <dbReference type="Rhea" id="RHEA:40151"/>
        <dbReference type="ChEBI" id="CHEBI:15377"/>
        <dbReference type="ChEBI" id="CHEBI:15378"/>
        <dbReference type="ChEBI" id="CHEBI:32395"/>
        <dbReference type="ChEBI" id="CHEBI:57287"/>
        <dbReference type="ChEBI" id="CHEBI:57368"/>
    </reaction>
    <physiologicalReaction direction="left-to-right" evidence="13">
        <dbReference type="Rhea" id="RHEA:40152"/>
    </physiologicalReaction>
</comment>
<comment type="catalytic activity">
    <reaction evidence="19">
        <text>octanoyl-CoA + H2O = octanoate + CoA + H(+)</text>
        <dbReference type="Rhea" id="RHEA:30143"/>
        <dbReference type="ChEBI" id="CHEBI:15377"/>
        <dbReference type="ChEBI" id="CHEBI:15378"/>
        <dbReference type="ChEBI" id="CHEBI:25646"/>
        <dbReference type="ChEBI" id="CHEBI:57287"/>
        <dbReference type="ChEBI" id="CHEBI:57386"/>
    </reaction>
    <physiologicalReaction direction="left-to-right" evidence="19">
        <dbReference type="Rhea" id="RHEA:30144"/>
    </physiologicalReaction>
</comment>
<keyword evidence="7" id="KW-0378">Hydrolase</keyword>
<dbReference type="Gene3D" id="3.10.129.10">
    <property type="entry name" value="Hotdog Thioesterase"/>
    <property type="match status" value="1"/>
</dbReference>
<evidence type="ECO:0000256" key="22">
    <source>
        <dbReference type="ARBA" id="ARBA00048074"/>
    </source>
</evidence>
<dbReference type="InterPro" id="IPR052365">
    <property type="entry name" value="THEM4/THEM5_acyl-CoA_thioest"/>
</dbReference>
<comment type="catalytic activity">
    <reaction evidence="23">
        <text>tetradecanoyl-CoA + H2O = tetradecanoate + CoA + H(+)</text>
        <dbReference type="Rhea" id="RHEA:40119"/>
        <dbReference type="ChEBI" id="CHEBI:15377"/>
        <dbReference type="ChEBI" id="CHEBI:15378"/>
        <dbReference type="ChEBI" id="CHEBI:30807"/>
        <dbReference type="ChEBI" id="CHEBI:57287"/>
        <dbReference type="ChEBI" id="CHEBI:57385"/>
    </reaction>
    <physiologicalReaction direction="left-to-right" evidence="23">
        <dbReference type="Rhea" id="RHEA:40120"/>
    </physiologicalReaction>
</comment>
<dbReference type="EC" id="3.1.2.2" evidence="16"/>
<evidence type="ECO:0000256" key="6">
    <source>
        <dbReference type="ARBA" id="ARBA00022703"/>
    </source>
</evidence>
<keyword evidence="10" id="KW-0443">Lipid metabolism</keyword>
<keyword evidence="11" id="KW-0472">Membrane</keyword>
<evidence type="ECO:0000259" key="24">
    <source>
        <dbReference type="Pfam" id="PF03061"/>
    </source>
</evidence>
<dbReference type="OrthoDB" id="9792301at2"/>